<evidence type="ECO:0008006" key="3">
    <source>
        <dbReference type="Google" id="ProtNLM"/>
    </source>
</evidence>
<reference evidence="1 2" key="1">
    <citation type="submission" date="2020-04" db="EMBL/GenBank/DDBJ databases">
        <title>Genomic insights into acetone-butanol-ethanol (ABE) fermentation by sequencing solventogenic clostridia strains.</title>
        <authorList>
            <person name="Brown S."/>
        </authorList>
    </citation>
    <scope>NUCLEOTIDE SEQUENCE [LARGE SCALE GENOMIC DNA]</scope>
    <source>
        <strain evidence="1 2">DJ011</strain>
    </source>
</reference>
<accession>A0A923J1F6</accession>
<protein>
    <recommendedName>
        <fullName evidence="3">CD-NTase associated protein 4-like DNA endonuclease domain-containing protein</fullName>
    </recommendedName>
</protein>
<comment type="caution">
    <text evidence="1">The sequence shown here is derived from an EMBL/GenBank/DDBJ whole genome shotgun (WGS) entry which is preliminary data.</text>
</comment>
<sequence length="335" mass="38386">MSKSRRANAVVFGFDFQVNAAIVLMLENIEDLKSLRLEGNYEDIELELENGQYILAQAKSVEQSSSDFRNVRKNLEKSLISLSEGNQKVSAQQLILITNSPNPLNEDASKSVFLGAAHRDFSSLPGSSQKLIEGYMKGMSKPLDLAKFMIQVLPFETDNDFERYKIVKQVVDDFIGDLNLSIPGFGKKLLNIWHEEVFKNGTKKDAAIKLKKKDVVWPIIVIATDVERCDDSFEEIFDCSAYDEIVRQYKDTIESCCERCEFFIKVLCDYNGYQTTKKPSEKCMDFAINKWTDYLSEFELDTIDEETKKGLIQIILYNIVRNRITIDKIKRGVKI</sequence>
<dbReference type="AlphaFoldDB" id="A0A923J1F6"/>
<organism evidence="1 2">
    <name type="scientific">Clostridium tetanomorphum</name>
    <dbReference type="NCBI Taxonomy" id="1553"/>
    <lineage>
        <taxon>Bacteria</taxon>
        <taxon>Bacillati</taxon>
        <taxon>Bacillota</taxon>
        <taxon>Clostridia</taxon>
        <taxon>Eubacteriales</taxon>
        <taxon>Clostridiaceae</taxon>
        <taxon>Clostridium</taxon>
    </lineage>
</organism>
<evidence type="ECO:0000313" key="2">
    <source>
        <dbReference type="Proteomes" id="UP000563151"/>
    </source>
</evidence>
<dbReference type="Proteomes" id="UP000563151">
    <property type="component" value="Unassembled WGS sequence"/>
</dbReference>
<name>A0A923J1F6_CLOTT</name>
<gene>
    <name evidence="1" type="ORF">HGG79_13285</name>
</gene>
<keyword evidence="2" id="KW-1185">Reference proteome</keyword>
<evidence type="ECO:0000313" key="1">
    <source>
        <dbReference type="EMBL" id="MBC2398739.1"/>
    </source>
</evidence>
<dbReference type="EMBL" id="JAAZWO010000017">
    <property type="protein sequence ID" value="MBC2398739.1"/>
    <property type="molecule type" value="Genomic_DNA"/>
</dbReference>
<dbReference type="RefSeq" id="WP_173680564.1">
    <property type="nucleotide sequence ID" value="NZ_JAAZWO010000017.1"/>
</dbReference>
<proteinExistence type="predicted"/>